<accession>A0ABR6BYK5</accession>
<dbReference type="RefSeq" id="WP_182840580.1">
    <property type="nucleotide sequence ID" value="NZ_BAAABQ010000027.1"/>
</dbReference>
<gene>
    <name evidence="2" type="ORF">BC739_009249</name>
</gene>
<name>A0ABR6BYK5_9PSEU</name>
<evidence type="ECO:0000313" key="3">
    <source>
        <dbReference type="Proteomes" id="UP000517916"/>
    </source>
</evidence>
<feature type="region of interest" description="Disordered" evidence="1">
    <location>
        <begin position="1"/>
        <end position="26"/>
    </location>
</feature>
<organism evidence="2 3">
    <name type="scientific">Kutzneria viridogrisea</name>
    <dbReference type="NCBI Taxonomy" id="47990"/>
    <lineage>
        <taxon>Bacteria</taxon>
        <taxon>Bacillati</taxon>
        <taxon>Actinomycetota</taxon>
        <taxon>Actinomycetes</taxon>
        <taxon>Pseudonocardiales</taxon>
        <taxon>Pseudonocardiaceae</taxon>
        <taxon>Kutzneria</taxon>
    </lineage>
</organism>
<sequence>MVELATDLPAAAEDSAQRFRHRTGRTVTVTATDPVPVLARPRASRR</sequence>
<dbReference type="EMBL" id="JACJID010000010">
    <property type="protein sequence ID" value="MBA8931990.1"/>
    <property type="molecule type" value="Genomic_DNA"/>
</dbReference>
<dbReference type="Proteomes" id="UP000517916">
    <property type="component" value="Unassembled WGS sequence"/>
</dbReference>
<evidence type="ECO:0000313" key="2">
    <source>
        <dbReference type="EMBL" id="MBA8931990.1"/>
    </source>
</evidence>
<comment type="caution">
    <text evidence="2">The sequence shown here is derived from an EMBL/GenBank/DDBJ whole genome shotgun (WGS) entry which is preliminary data.</text>
</comment>
<proteinExistence type="predicted"/>
<evidence type="ECO:0000256" key="1">
    <source>
        <dbReference type="SAM" id="MobiDB-lite"/>
    </source>
</evidence>
<reference evidence="2 3" key="1">
    <citation type="submission" date="2020-08" db="EMBL/GenBank/DDBJ databases">
        <title>Genomic Encyclopedia of Archaeal and Bacterial Type Strains, Phase II (KMG-II): from individual species to whole genera.</title>
        <authorList>
            <person name="Goeker M."/>
        </authorList>
    </citation>
    <scope>NUCLEOTIDE SEQUENCE [LARGE SCALE GENOMIC DNA]</scope>
    <source>
        <strain evidence="2 3">DSM 43850</strain>
    </source>
</reference>
<keyword evidence="3" id="KW-1185">Reference proteome</keyword>
<protein>
    <submittedName>
        <fullName evidence="2">Uncharacterized protein</fullName>
    </submittedName>
</protein>